<keyword evidence="3" id="KW-0804">Transcription</keyword>
<dbReference type="PANTHER" id="PTHR43280:SF29">
    <property type="entry name" value="ARAC-FAMILY TRANSCRIPTIONAL REGULATOR"/>
    <property type="match status" value="1"/>
</dbReference>
<keyword evidence="4" id="KW-0812">Transmembrane</keyword>
<evidence type="ECO:0000256" key="4">
    <source>
        <dbReference type="SAM" id="Phobius"/>
    </source>
</evidence>
<dbReference type="InterPro" id="IPR018060">
    <property type="entry name" value="HTH_AraC"/>
</dbReference>
<dbReference type="PROSITE" id="PS00041">
    <property type="entry name" value="HTH_ARAC_FAMILY_1"/>
    <property type="match status" value="1"/>
</dbReference>
<dbReference type="PROSITE" id="PS01124">
    <property type="entry name" value="HTH_ARAC_FAMILY_2"/>
    <property type="match status" value="1"/>
</dbReference>
<evidence type="ECO:0000313" key="6">
    <source>
        <dbReference type="EMBL" id="NSX55956.1"/>
    </source>
</evidence>
<keyword evidence="7" id="KW-1185">Reference proteome</keyword>
<dbReference type="PANTHER" id="PTHR43280">
    <property type="entry name" value="ARAC-FAMILY TRANSCRIPTIONAL REGULATOR"/>
    <property type="match status" value="1"/>
</dbReference>
<feature type="domain" description="HTH araC/xylS-type" evidence="5">
    <location>
        <begin position="289"/>
        <end position="389"/>
    </location>
</feature>
<evidence type="ECO:0000259" key="5">
    <source>
        <dbReference type="PROSITE" id="PS01124"/>
    </source>
</evidence>
<keyword evidence="4" id="KW-0472">Membrane</keyword>
<keyword evidence="2" id="KW-0238">DNA-binding</keyword>
<dbReference type="EMBL" id="JABUFE010000009">
    <property type="protein sequence ID" value="NSX55956.1"/>
    <property type="molecule type" value="Genomic_DNA"/>
</dbReference>
<keyword evidence="4" id="KW-1133">Transmembrane helix</keyword>
<comment type="caution">
    <text evidence="6">The sequence shown here is derived from an EMBL/GenBank/DDBJ whole genome shotgun (WGS) entry which is preliminary data.</text>
</comment>
<dbReference type="Pfam" id="PF12833">
    <property type="entry name" value="HTH_18"/>
    <property type="match status" value="1"/>
</dbReference>
<evidence type="ECO:0000256" key="2">
    <source>
        <dbReference type="ARBA" id="ARBA00023125"/>
    </source>
</evidence>
<feature type="transmembrane region" description="Helical" evidence="4">
    <location>
        <begin position="111"/>
        <end position="131"/>
    </location>
</feature>
<sequence>MDDAHLIMLMATLRTGICLFCASVLLTRRSDKILFRPLGLLFLCQGLTEVPGLAIPAPTTDNQFAVVHYFEVALMMPDLISPFLLWWYVWELTREDGHQAIPRKWQHFTPLTIALCLIALILFIPPSLLQSDVEFPGTLAPQVIAGILALLGLNLLMTGLVITYLILVIRRLARHQKRLKDIFASTENRELRWIWLIILWSVFYVLFDVTGFVSTFFDDAIPAGRAFWLDLLEEVTLIGLIWVIGIWGLRQRPAFALVQAPNQDRQPEVRQPKYENSALDDAQSSRIAKKIQWAMQNDLLYRNPNLSLFDLSKHIGASSHYVSQTLNTKLHATFFDYVNSWRIKDALKQLTTTDETVLMIAYDVGFNSRSSFYKAFKRETGKTPMQVKT</sequence>
<dbReference type="Gene3D" id="1.10.10.60">
    <property type="entry name" value="Homeodomain-like"/>
    <property type="match status" value="2"/>
</dbReference>
<evidence type="ECO:0000313" key="7">
    <source>
        <dbReference type="Proteomes" id="UP000777935"/>
    </source>
</evidence>
<name>A0ABX2IZ35_9RHOB</name>
<feature type="transmembrane region" description="Helical" evidence="4">
    <location>
        <begin position="69"/>
        <end position="90"/>
    </location>
</feature>
<proteinExistence type="predicted"/>
<feature type="transmembrane region" description="Helical" evidence="4">
    <location>
        <begin position="6"/>
        <end position="26"/>
    </location>
</feature>
<evidence type="ECO:0000256" key="3">
    <source>
        <dbReference type="ARBA" id="ARBA00023163"/>
    </source>
</evidence>
<keyword evidence="1" id="KW-0805">Transcription regulation</keyword>
<protein>
    <submittedName>
        <fullName evidence="6">Helix-turn-helix transcriptional regulator</fullName>
    </submittedName>
</protein>
<dbReference type="Proteomes" id="UP000777935">
    <property type="component" value="Unassembled WGS sequence"/>
</dbReference>
<organism evidence="6 7">
    <name type="scientific">Parasulfitobacter algicola</name>
    <dbReference type="NCBI Taxonomy" id="2614809"/>
    <lineage>
        <taxon>Bacteria</taxon>
        <taxon>Pseudomonadati</taxon>
        <taxon>Pseudomonadota</taxon>
        <taxon>Alphaproteobacteria</taxon>
        <taxon>Rhodobacterales</taxon>
        <taxon>Roseobacteraceae</taxon>
        <taxon>Parasulfitobacter</taxon>
    </lineage>
</organism>
<feature type="transmembrane region" description="Helical" evidence="4">
    <location>
        <begin position="190"/>
        <end position="207"/>
    </location>
</feature>
<dbReference type="InterPro" id="IPR018062">
    <property type="entry name" value="HTH_AraC-typ_CS"/>
</dbReference>
<feature type="transmembrane region" description="Helical" evidence="4">
    <location>
        <begin position="227"/>
        <end position="249"/>
    </location>
</feature>
<reference evidence="6 7" key="1">
    <citation type="submission" date="2020-06" db="EMBL/GenBank/DDBJ databases">
        <title>Sulfitobacter algicola sp. nov., isolated from green algae.</title>
        <authorList>
            <person name="Wang C."/>
        </authorList>
    </citation>
    <scope>NUCLEOTIDE SEQUENCE [LARGE SCALE GENOMIC DNA]</scope>
    <source>
        <strain evidence="6 7">1151</strain>
    </source>
</reference>
<dbReference type="SUPFAM" id="SSF46689">
    <property type="entry name" value="Homeodomain-like"/>
    <property type="match status" value="1"/>
</dbReference>
<feature type="transmembrane region" description="Helical" evidence="4">
    <location>
        <begin position="143"/>
        <end position="169"/>
    </location>
</feature>
<evidence type="ECO:0000256" key="1">
    <source>
        <dbReference type="ARBA" id="ARBA00023015"/>
    </source>
</evidence>
<dbReference type="RefSeq" id="WP_174139106.1">
    <property type="nucleotide sequence ID" value="NZ_JABUFE010000009.1"/>
</dbReference>
<dbReference type="SMART" id="SM00342">
    <property type="entry name" value="HTH_ARAC"/>
    <property type="match status" value="1"/>
</dbReference>
<gene>
    <name evidence="6" type="ORF">HRQ87_14215</name>
</gene>
<accession>A0ABX2IZ35</accession>
<dbReference type="InterPro" id="IPR009057">
    <property type="entry name" value="Homeodomain-like_sf"/>
</dbReference>
<feature type="transmembrane region" description="Helical" evidence="4">
    <location>
        <begin position="38"/>
        <end position="57"/>
    </location>
</feature>